<dbReference type="InterPro" id="IPR003445">
    <property type="entry name" value="Cat_transpt"/>
</dbReference>
<comment type="similarity">
    <text evidence="2">Belongs to the TrkH potassium transport family.</text>
</comment>
<dbReference type="STRING" id="1111454.HMPREF1250_2069"/>
<evidence type="ECO:0000256" key="4">
    <source>
        <dbReference type="ARBA" id="ARBA00022475"/>
    </source>
</evidence>
<dbReference type="PANTHER" id="PTHR32024">
    <property type="entry name" value="TRK SYSTEM POTASSIUM UPTAKE PROTEIN TRKG-RELATED"/>
    <property type="match status" value="1"/>
</dbReference>
<keyword evidence="5 9" id="KW-0812">Transmembrane</keyword>
<dbReference type="GO" id="GO:0030001">
    <property type="term" value="P:metal ion transport"/>
    <property type="evidence" value="ECO:0007669"/>
    <property type="project" value="UniProtKB-ARBA"/>
</dbReference>
<dbReference type="PANTHER" id="PTHR32024:SF2">
    <property type="entry name" value="TRK SYSTEM POTASSIUM UPTAKE PROTEIN TRKG-RELATED"/>
    <property type="match status" value="1"/>
</dbReference>
<reference evidence="10 11" key="1">
    <citation type="submission" date="2013-09" db="EMBL/GenBank/DDBJ databases">
        <authorList>
            <person name="Durkin A.S."/>
            <person name="Haft D.R."/>
            <person name="McCorrison J."/>
            <person name="Torralba M."/>
            <person name="Gillis M."/>
            <person name="Haft D.H."/>
            <person name="Methe B."/>
            <person name="Sutton G."/>
            <person name="Nelson K.E."/>
        </authorList>
    </citation>
    <scope>NUCLEOTIDE SEQUENCE [LARGE SCALE GENOMIC DNA]</scope>
    <source>
        <strain evidence="10 11">BV3C16-1</strain>
    </source>
</reference>
<evidence type="ECO:0000256" key="7">
    <source>
        <dbReference type="ARBA" id="ARBA00023065"/>
    </source>
</evidence>
<keyword evidence="7" id="KW-0406">Ion transport</keyword>
<evidence type="ECO:0000256" key="1">
    <source>
        <dbReference type="ARBA" id="ARBA00004651"/>
    </source>
</evidence>
<evidence type="ECO:0000256" key="5">
    <source>
        <dbReference type="ARBA" id="ARBA00022692"/>
    </source>
</evidence>
<comment type="caution">
    <text evidence="10">The sequence shown here is derived from an EMBL/GenBank/DDBJ whole genome shotgun (WGS) entry which is preliminary data.</text>
</comment>
<accession>U7URQ4</accession>
<keyword evidence="11" id="KW-1185">Reference proteome</keyword>
<evidence type="ECO:0000256" key="3">
    <source>
        <dbReference type="ARBA" id="ARBA00022448"/>
    </source>
</evidence>
<dbReference type="RefSeq" id="WP_023052911.1">
    <property type="nucleotide sequence ID" value="NZ_AWXA01000007.1"/>
</dbReference>
<proteinExistence type="inferred from homology"/>
<feature type="transmembrane region" description="Helical" evidence="9">
    <location>
        <begin position="69"/>
        <end position="88"/>
    </location>
</feature>
<evidence type="ECO:0000256" key="2">
    <source>
        <dbReference type="ARBA" id="ARBA00009137"/>
    </source>
</evidence>
<dbReference type="GO" id="GO:0008324">
    <property type="term" value="F:monoatomic cation transmembrane transporter activity"/>
    <property type="evidence" value="ECO:0007669"/>
    <property type="project" value="InterPro"/>
</dbReference>
<keyword evidence="4" id="KW-1003">Cell membrane</keyword>
<feature type="transmembrane region" description="Helical" evidence="9">
    <location>
        <begin position="7"/>
        <end position="31"/>
    </location>
</feature>
<organism evidence="10 11">
    <name type="scientific">Megasphaera vaginalis</name>
    <name type="common">ex Srinivasan et al. 2021</name>
    <dbReference type="NCBI Taxonomy" id="1111454"/>
    <lineage>
        <taxon>Bacteria</taxon>
        <taxon>Bacillati</taxon>
        <taxon>Bacillota</taxon>
        <taxon>Negativicutes</taxon>
        <taxon>Veillonellales</taxon>
        <taxon>Veillonellaceae</taxon>
        <taxon>Megasphaera</taxon>
    </lineage>
</organism>
<evidence type="ECO:0000256" key="9">
    <source>
        <dbReference type="SAM" id="Phobius"/>
    </source>
</evidence>
<evidence type="ECO:0000313" key="10">
    <source>
        <dbReference type="EMBL" id="ERT62015.1"/>
    </source>
</evidence>
<evidence type="ECO:0000256" key="8">
    <source>
        <dbReference type="ARBA" id="ARBA00023136"/>
    </source>
</evidence>
<keyword evidence="6 9" id="KW-1133">Transmembrane helix</keyword>
<keyword evidence="3" id="KW-0813">Transport</keyword>
<feature type="transmembrane region" description="Helical" evidence="9">
    <location>
        <begin position="271"/>
        <end position="289"/>
    </location>
</feature>
<feature type="transmembrane region" description="Helical" evidence="9">
    <location>
        <begin position="184"/>
        <end position="204"/>
    </location>
</feature>
<dbReference type="PATRIC" id="fig|1111454.3.peg.402"/>
<evidence type="ECO:0000313" key="11">
    <source>
        <dbReference type="Proteomes" id="UP000017090"/>
    </source>
</evidence>
<feature type="transmembrane region" description="Helical" evidence="9">
    <location>
        <begin position="37"/>
        <end position="57"/>
    </location>
</feature>
<dbReference type="eggNOG" id="COG0168">
    <property type="taxonomic scope" value="Bacteria"/>
</dbReference>
<dbReference type="Pfam" id="PF02386">
    <property type="entry name" value="TrkH"/>
    <property type="match status" value="1"/>
</dbReference>
<protein>
    <submittedName>
        <fullName evidence="10">Cation transport protein</fullName>
    </submittedName>
</protein>
<dbReference type="EMBL" id="AWXA01000007">
    <property type="protein sequence ID" value="ERT62015.1"/>
    <property type="molecule type" value="Genomic_DNA"/>
</dbReference>
<dbReference type="AlphaFoldDB" id="U7URQ4"/>
<evidence type="ECO:0000256" key="6">
    <source>
        <dbReference type="ARBA" id="ARBA00022989"/>
    </source>
</evidence>
<gene>
    <name evidence="10" type="ORF">HMPREF1250_2069</name>
</gene>
<feature type="transmembrane region" description="Helical" evidence="9">
    <location>
        <begin position="330"/>
        <end position="351"/>
    </location>
</feature>
<feature type="transmembrane region" description="Helical" evidence="9">
    <location>
        <begin position="140"/>
        <end position="164"/>
    </location>
</feature>
<sequence>MSTAVVLFLLGRIALLNGIVLLVPFAAALWWREPAVLYFGPSFLSAVALGLLFSYAGRRHKRQIGVGEGASYMVLVWILLGYIGMLPYCMAEELPWVDAFFESIAAYTTTGTSCLPAGTVQPLSLLFWHRLMEWMGGLNFLILFVTVIPQVSGTFGMAVTAQQYLDFSPVVRRMHSSAVQAGKIYLGLTAVTVALFAVAGLAPFEAVTRALMTVSTSGGDSAFDFLHNDNIFLELAAMAAMTLASGNFLLYWKGVRRHEWKSVFANSELRAFVTLLFAAGTLVSLHLWHGGVYSFADSVRYGFFHVVSFISTSGFMAVELPRWPEFDRLILFLLVFAGGCIGSATGGLRVVRLLILARMAAQEMLRTLHPKMVVTVKIDGNAVPARVIGHVLSFFSFLSSFSSSRCSSFPFPD</sequence>
<name>U7URQ4_9FIRM</name>
<dbReference type="GO" id="GO:0005886">
    <property type="term" value="C:plasma membrane"/>
    <property type="evidence" value="ECO:0007669"/>
    <property type="project" value="UniProtKB-SubCell"/>
</dbReference>
<keyword evidence="8 9" id="KW-0472">Membrane</keyword>
<comment type="subcellular location">
    <subcellularLocation>
        <location evidence="1">Cell membrane</location>
        <topology evidence="1">Multi-pass membrane protein</topology>
    </subcellularLocation>
</comment>
<dbReference type="Proteomes" id="UP000017090">
    <property type="component" value="Unassembled WGS sequence"/>
</dbReference>
<feature type="transmembrane region" description="Helical" evidence="9">
    <location>
        <begin position="231"/>
        <end position="251"/>
    </location>
</feature>